<dbReference type="SUPFAM" id="SSF54447">
    <property type="entry name" value="ssDNA-binding transcriptional regulator domain"/>
    <property type="match status" value="1"/>
</dbReference>
<sequence length="197" mass="21284">MLLSRGGAIRRGLAGPVASLRSFSSSTPSALRVYPNPFSIFGTKSMVMFRPLPSLFSSSEENVFMSRDQGRLMVSVMQREAPPKLTYDKKSKVTLALGGAEVGMILAADPTDSGMSVQIERAESMFSISKAKDSENGIVFKMEKKGNAASAVEVEAVVGDLVCLQSLLQSLLPTLYGWQVVSNPLLLPYFTKPPEQS</sequence>
<dbReference type="GO" id="GO:0003677">
    <property type="term" value="F:DNA binding"/>
    <property type="evidence" value="ECO:0007669"/>
    <property type="project" value="InterPro"/>
</dbReference>
<gene>
    <name evidence="1" type="ORF">Cvel_981</name>
</gene>
<organism evidence="1">
    <name type="scientific">Chromera velia CCMP2878</name>
    <dbReference type="NCBI Taxonomy" id="1169474"/>
    <lineage>
        <taxon>Eukaryota</taxon>
        <taxon>Sar</taxon>
        <taxon>Alveolata</taxon>
        <taxon>Colpodellida</taxon>
        <taxon>Chromeraceae</taxon>
        <taxon>Chromera</taxon>
    </lineage>
</organism>
<reference evidence="1" key="1">
    <citation type="submission" date="2014-11" db="EMBL/GenBank/DDBJ databases">
        <authorList>
            <person name="Otto D Thomas"/>
            <person name="Naeem Raeece"/>
        </authorList>
    </citation>
    <scope>NUCLEOTIDE SEQUENCE</scope>
</reference>
<dbReference type="VEuPathDB" id="CryptoDB:Cvel_981"/>
<proteinExistence type="predicted"/>
<dbReference type="AlphaFoldDB" id="A0A0G4HE17"/>
<protein>
    <submittedName>
        <fullName evidence="1">Uncharacterized protein</fullName>
    </submittedName>
</protein>
<dbReference type="InterPro" id="IPR009044">
    <property type="entry name" value="ssDNA-bd_transcriptional_reg"/>
</dbReference>
<dbReference type="GO" id="GO:0006355">
    <property type="term" value="P:regulation of DNA-templated transcription"/>
    <property type="evidence" value="ECO:0007669"/>
    <property type="project" value="InterPro"/>
</dbReference>
<name>A0A0G4HE17_9ALVE</name>
<evidence type="ECO:0000313" key="1">
    <source>
        <dbReference type="EMBL" id="CEM42300.1"/>
    </source>
</evidence>
<dbReference type="Gene3D" id="2.30.31.10">
    <property type="entry name" value="Transcriptional Coactivator Pc4, Chain A"/>
    <property type="match status" value="1"/>
</dbReference>
<dbReference type="EMBL" id="CDMZ01002419">
    <property type="protein sequence ID" value="CEM42300.1"/>
    <property type="molecule type" value="Genomic_DNA"/>
</dbReference>
<accession>A0A0G4HE17</accession>